<accession>A0ABW2NUP8</accession>
<dbReference type="RefSeq" id="WP_379750527.1">
    <property type="nucleotide sequence ID" value="NZ_JBHTCP010000048.1"/>
</dbReference>
<dbReference type="Pfam" id="PF12671">
    <property type="entry name" value="Amidase_6"/>
    <property type="match status" value="1"/>
</dbReference>
<organism evidence="2 3">
    <name type="scientific">Fictibacillus iocasae</name>
    <dbReference type="NCBI Taxonomy" id="2715437"/>
    <lineage>
        <taxon>Bacteria</taxon>
        <taxon>Bacillati</taxon>
        <taxon>Bacillota</taxon>
        <taxon>Bacilli</taxon>
        <taxon>Bacillales</taxon>
        <taxon>Fictibacillaceae</taxon>
        <taxon>Fictibacillus</taxon>
    </lineage>
</organism>
<protein>
    <submittedName>
        <fullName evidence="2">Amidase domain-containing protein</fullName>
    </submittedName>
</protein>
<name>A0ABW2NUP8_9BACL</name>
<sequence>MWTNILKNYIQTQSQWMIGSERTSRVFYMVKEQESFLRKKEMLKERKASIVNNQTSGSIIRTQEADGKTQVDYLVHHSLLIKQGYDFYVEELVQERRSVFEDDVMLSDGPIIEEGSSTDASKIDRDMSPPDFRKGIYQRMEAVKYAERWWNSHNPSFKNFDVNCTNYVSQCINAGGIQMTNHGVRSKGWWMRNNNWSYSWSVANAFRWYLSGSRTGLVAEEKYSASQLLPGDIVCYDFDGDGRWEHSTIVVAKDPMGEPLVNANTTNSRMRYWGYEDSTAYTKRIQYKFFHIV</sequence>
<dbReference type="EMBL" id="JBHTCP010000048">
    <property type="protein sequence ID" value="MFC7372963.1"/>
    <property type="molecule type" value="Genomic_DNA"/>
</dbReference>
<dbReference type="InterPro" id="IPR024301">
    <property type="entry name" value="Amidase_6"/>
</dbReference>
<evidence type="ECO:0000259" key="1">
    <source>
        <dbReference type="Pfam" id="PF12671"/>
    </source>
</evidence>
<gene>
    <name evidence="2" type="ORF">ACFQPF_15005</name>
</gene>
<evidence type="ECO:0000313" key="2">
    <source>
        <dbReference type="EMBL" id="MFC7372963.1"/>
    </source>
</evidence>
<dbReference type="PANTHER" id="PTHR40032">
    <property type="entry name" value="EXPORTED PROTEIN-RELATED"/>
    <property type="match status" value="1"/>
</dbReference>
<proteinExistence type="predicted"/>
<dbReference type="PANTHER" id="PTHR40032:SF1">
    <property type="entry name" value="EXPORTED PROTEIN"/>
    <property type="match status" value="1"/>
</dbReference>
<dbReference type="Proteomes" id="UP001596549">
    <property type="component" value="Unassembled WGS sequence"/>
</dbReference>
<feature type="domain" description="Putative amidase" evidence="1">
    <location>
        <begin position="137"/>
        <end position="288"/>
    </location>
</feature>
<reference evidence="3" key="1">
    <citation type="journal article" date="2019" name="Int. J. Syst. Evol. Microbiol.">
        <title>The Global Catalogue of Microorganisms (GCM) 10K type strain sequencing project: providing services to taxonomists for standard genome sequencing and annotation.</title>
        <authorList>
            <consortium name="The Broad Institute Genomics Platform"/>
            <consortium name="The Broad Institute Genome Sequencing Center for Infectious Disease"/>
            <person name="Wu L."/>
            <person name="Ma J."/>
        </authorList>
    </citation>
    <scope>NUCLEOTIDE SEQUENCE [LARGE SCALE GENOMIC DNA]</scope>
    <source>
        <strain evidence="3">NBRC 106396</strain>
    </source>
</reference>
<evidence type="ECO:0000313" key="3">
    <source>
        <dbReference type="Proteomes" id="UP001596549"/>
    </source>
</evidence>
<comment type="caution">
    <text evidence="2">The sequence shown here is derived from an EMBL/GenBank/DDBJ whole genome shotgun (WGS) entry which is preliminary data.</text>
</comment>
<keyword evidence="3" id="KW-1185">Reference proteome</keyword>